<protein>
    <recommendedName>
        <fullName evidence="2">DUF4124 domain-containing protein</fullName>
    </recommendedName>
</protein>
<dbReference type="eggNOG" id="COG2433">
    <property type="taxonomic scope" value="Bacteria"/>
</dbReference>
<dbReference type="OrthoDB" id="7064973at2"/>
<evidence type="ECO:0000313" key="4">
    <source>
        <dbReference type="Proteomes" id="UP000004200"/>
    </source>
</evidence>
<evidence type="ECO:0000313" key="3">
    <source>
        <dbReference type="EMBL" id="EGV31252.1"/>
    </source>
</evidence>
<feature type="domain" description="DUF4124" evidence="2">
    <location>
        <begin position="27"/>
        <end position="91"/>
    </location>
</feature>
<comment type="caution">
    <text evidence="3">The sequence shown here is derived from an EMBL/GenBank/DDBJ whole genome shotgun (WGS) entry which is preliminary data.</text>
</comment>
<organism evidence="3 4">
    <name type="scientific">Thiorhodococcus drewsii AZ1</name>
    <dbReference type="NCBI Taxonomy" id="765913"/>
    <lineage>
        <taxon>Bacteria</taxon>
        <taxon>Pseudomonadati</taxon>
        <taxon>Pseudomonadota</taxon>
        <taxon>Gammaproteobacteria</taxon>
        <taxon>Chromatiales</taxon>
        <taxon>Chromatiaceae</taxon>
        <taxon>Thiorhodococcus</taxon>
    </lineage>
</organism>
<dbReference type="Proteomes" id="UP000004200">
    <property type="component" value="Unassembled WGS sequence"/>
</dbReference>
<feature type="region of interest" description="Disordered" evidence="1">
    <location>
        <begin position="58"/>
        <end position="104"/>
    </location>
</feature>
<dbReference type="Pfam" id="PF13511">
    <property type="entry name" value="DUF4124"/>
    <property type="match status" value="1"/>
</dbReference>
<dbReference type="RefSeq" id="WP_007040832.1">
    <property type="nucleotide sequence ID" value="NZ_AFWT01000013.1"/>
</dbReference>
<gene>
    <name evidence="3" type="ORF">ThidrDRAFT_2118</name>
</gene>
<evidence type="ECO:0000256" key="1">
    <source>
        <dbReference type="SAM" id="MobiDB-lite"/>
    </source>
</evidence>
<dbReference type="EMBL" id="AFWT01000013">
    <property type="protein sequence ID" value="EGV31252.1"/>
    <property type="molecule type" value="Genomic_DNA"/>
</dbReference>
<proteinExistence type="predicted"/>
<dbReference type="InterPro" id="IPR025392">
    <property type="entry name" value="DUF4124"/>
</dbReference>
<name>G2E1F5_9GAMM</name>
<feature type="compositionally biased region" description="Basic and acidic residues" evidence="1">
    <location>
        <begin position="86"/>
        <end position="104"/>
    </location>
</feature>
<sequence>MRLGPIRTPTPLARSPRGLWLIPTLGALCWSGLALAQGSLYRWVDDNGAVHYTDSVPAAESKQGHTKLSEQGVHTEEVAPAPTEAELQKAKEAERLRQEEERRAAARKEADARLLSRYRTAEEVELTRDGKLAGVNALIQVKRDLIRSNQERRLKLETRKKKALQSGKPLPPELENDIAQTESKIRANYAAIIDLEHQKDAIRQEFRGILRHYLKLRRLPVPTESTEGETLVDVQNLVTCTGMAECSRYWEQAMTYVRKHSEAKTEILGPGLLIAIQEDDKEEQTFTLTWTQAAADRPVHLYLDLQCKNKQTGSLTCVDTSANAVEEGFQAAVTQN</sequence>
<accession>G2E1F5</accession>
<keyword evidence="4" id="KW-1185">Reference proteome</keyword>
<evidence type="ECO:0000259" key="2">
    <source>
        <dbReference type="Pfam" id="PF13511"/>
    </source>
</evidence>
<dbReference type="AlphaFoldDB" id="G2E1F5"/>
<reference evidence="3 4" key="1">
    <citation type="submission" date="2011-06" db="EMBL/GenBank/DDBJ databases">
        <title>The draft genome of Thiorhodococcus drewsii AZ1.</title>
        <authorList>
            <consortium name="US DOE Joint Genome Institute (JGI-PGF)"/>
            <person name="Lucas S."/>
            <person name="Han J."/>
            <person name="Lapidus A."/>
            <person name="Cheng J.-F."/>
            <person name="Goodwin L."/>
            <person name="Pitluck S."/>
            <person name="Peters L."/>
            <person name="Land M.L."/>
            <person name="Hauser L."/>
            <person name="Vogl K."/>
            <person name="Liu Z."/>
            <person name="Imhoff J."/>
            <person name="Thiel V."/>
            <person name="Frigaard N.-U."/>
            <person name="Bryant D.A."/>
            <person name="Woyke T.J."/>
        </authorList>
    </citation>
    <scope>NUCLEOTIDE SEQUENCE [LARGE SCALE GENOMIC DNA]</scope>
    <source>
        <strain evidence="3 4">AZ1</strain>
    </source>
</reference>
<dbReference type="STRING" id="765913.ThidrDRAFT_2118"/>